<sequence>MENSLKNILDQSNSVLVMLPTKPFFDQAAAGLSLYLTLRQSKEVQVFCPTPVTVELNRLIGINKITQEMGSKNLIIRFIDYKASDIERVSYDIEDGQFRLTVIPKQQINPPGKDQVDLAYSGVSADTVILIGGTNEQHFPALSLKELANSRIIHIGTKDISINPSKKVISLARPASSVSEVMTALLKESGLQIDGDIATDLLMGIESATNDFSDMNVTADTFAAVAELMRAGGRRNAGAGVSGGNFPPGSIPGTNTPAVQQNVQSQPMDQTNQANKTNDDENAPKDWLEPKIYKGTSV</sequence>
<dbReference type="InterPro" id="IPR051319">
    <property type="entry name" value="Oligoribo/pAp-PDE_c-di-AMP_PDE"/>
</dbReference>
<dbReference type="PANTHER" id="PTHR47618">
    <property type="entry name" value="BIFUNCTIONAL OLIGORIBONUCLEASE AND PAP PHOSPHATASE NRNA"/>
    <property type="match status" value="1"/>
</dbReference>
<evidence type="ECO:0000256" key="1">
    <source>
        <dbReference type="SAM" id="MobiDB-lite"/>
    </source>
</evidence>
<accession>A0A1F7WKZ3</accession>
<dbReference type="InterPro" id="IPR038763">
    <property type="entry name" value="DHH_sf"/>
</dbReference>
<organism evidence="2 3">
    <name type="scientific">Candidatus Woesebacteria bacterium GWA1_41_8</name>
    <dbReference type="NCBI Taxonomy" id="1802471"/>
    <lineage>
        <taxon>Bacteria</taxon>
        <taxon>Candidatus Woeseibacteriota</taxon>
    </lineage>
</organism>
<dbReference type="SUPFAM" id="SSF64182">
    <property type="entry name" value="DHH phosphoesterases"/>
    <property type="match status" value="1"/>
</dbReference>
<proteinExistence type="predicted"/>
<feature type="compositionally biased region" description="Polar residues" evidence="1">
    <location>
        <begin position="252"/>
        <end position="276"/>
    </location>
</feature>
<gene>
    <name evidence="2" type="ORF">A2115_02280</name>
</gene>
<dbReference type="Gene3D" id="3.90.1640.10">
    <property type="entry name" value="inorganic pyrophosphatase (n-terminal core)"/>
    <property type="match status" value="1"/>
</dbReference>
<feature type="compositionally biased region" description="Basic and acidic residues" evidence="1">
    <location>
        <begin position="277"/>
        <end position="292"/>
    </location>
</feature>
<comment type="caution">
    <text evidence="2">The sequence shown here is derived from an EMBL/GenBank/DDBJ whole genome shotgun (WGS) entry which is preliminary data.</text>
</comment>
<feature type="region of interest" description="Disordered" evidence="1">
    <location>
        <begin position="237"/>
        <end position="298"/>
    </location>
</feature>
<dbReference type="PANTHER" id="PTHR47618:SF1">
    <property type="entry name" value="BIFUNCTIONAL OLIGORIBONUCLEASE AND PAP PHOSPHATASE NRNA"/>
    <property type="match status" value="1"/>
</dbReference>
<evidence type="ECO:0000313" key="2">
    <source>
        <dbReference type="EMBL" id="OGM03059.1"/>
    </source>
</evidence>
<reference evidence="2 3" key="1">
    <citation type="journal article" date="2016" name="Nat. Commun.">
        <title>Thousands of microbial genomes shed light on interconnected biogeochemical processes in an aquifer system.</title>
        <authorList>
            <person name="Anantharaman K."/>
            <person name="Brown C.T."/>
            <person name="Hug L.A."/>
            <person name="Sharon I."/>
            <person name="Castelle C.J."/>
            <person name="Probst A.J."/>
            <person name="Thomas B.C."/>
            <person name="Singh A."/>
            <person name="Wilkins M.J."/>
            <person name="Karaoz U."/>
            <person name="Brodie E.L."/>
            <person name="Williams K.H."/>
            <person name="Hubbard S.S."/>
            <person name="Banfield J.F."/>
        </authorList>
    </citation>
    <scope>NUCLEOTIDE SEQUENCE [LARGE SCALE GENOMIC DNA]</scope>
</reference>
<protein>
    <submittedName>
        <fullName evidence="2">Uncharacterized protein</fullName>
    </submittedName>
</protein>
<evidence type="ECO:0000313" key="3">
    <source>
        <dbReference type="Proteomes" id="UP000176198"/>
    </source>
</evidence>
<dbReference type="STRING" id="1802471.A2115_02280"/>
<name>A0A1F7WKZ3_9BACT</name>
<dbReference type="Proteomes" id="UP000176198">
    <property type="component" value="Unassembled WGS sequence"/>
</dbReference>
<dbReference type="EMBL" id="MGFJ01000007">
    <property type="protein sequence ID" value="OGM03059.1"/>
    <property type="molecule type" value="Genomic_DNA"/>
</dbReference>
<dbReference type="AlphaFoldDB" id="A0A1F7WKZ3"/>